<protein>
    <submittedName>
        <fullName evidence="2">Uncharacterized protein</fullName>
    </submittedName>
</protein>
<keyword evidence="1" id="KW-0812">Transmembrane</keyword>
<evidence type="ECO:0000313" key="2">
    <source>
        <dbReference type="EMBL" id="RID83020.1"/>
    </source>
</evidence>
<keyword evidence="3" id="KW-1185">Reference proteome</keyword>
<reference evidence="2 3" key="1">
    <citation type="submission" date="2018-08" db="EMBL/GenBank/DDBJ databases">
        <title>Bacillus jemisoniae sp. nov., Bacillus chryseoplanitiae sp. nov., Bacillus resnikiae sp. nov., and Bacillus frankliniae sp. nov., isolated from Viking spacecraft and associated surfaces.</title>
        <authorList>
            <person name="Seuylemezian A."/>
            <person name="Vaishampayan P."/>
        </authorList>
    </citation>
    <scope>NUCLEOTIDE SEQUENCE [LARGE SCALE GENOMIC DNA]</scope>
    <source>
        <strain evidence="2 3">JJ-247</strain>
    </source>
</reference>
<comment type="caution">
    <text evidence="2">The sequence shown here is derived from an EMBL/GenBank/DDBJ whole genome shotgun (WGS) entry which is preliminary data.</text>
</comment>
<dbReference type="AlphaFoldDB" id="A0A398B4Y4"/>
<accession>A0A398B4Y4</accession>
<keyword evidence="1" id="KW-1133">Transmembrane helix</keyword>
<dbReference type="EMBL" id="QWVT01000029">
    <property type="protein sequence ID" value="RID83020.1"/>
    <property type="molecule type" value="Genomic_DNA"/>
</dbReference>
<organism evidence="2 3">
    <name type="scientific">Mesobacillus zeae</name>
    <dbReference type="NCBI Taxonomy" id="1917180"/>
    <lineage>
        <taxon>Bacteria</taxon>
        <taxon>Bacillati</taxon>
        <taxon>Bacillota</taxon>
        <taxon>Bacilli</taxon>
        <taxon>Bacillales</taxon>
        <taxon>Bacillaceae</taxon>
        <taxon>Mesobacillus</taxon>
    </lineage>
</organism>
<dbReference type="RefSeq" id="WP_119113866.1">
    <property type="nucleotide sequence ID" value="NZ_CBCSEO010000003.1"/>
</dbReference>
<sequence>MPGMRERPNSGRLKRQLMFSENIAITMIFMMTVRVMRGFPRIMNRSQVQIDIDGKNQKIYPNKKEEAYEEMLDNAGTESQLGDIPYRRKDNYI</sequence>
<evidence type="ECO:0000313" key="3">
    <source>
        <dbReference type="Proteomes" id="UP000265816"/>
    </source>
</evidence>
<evidence type="ECO:0000256" key="1">
    <source>
        <dbReference type="SAM" id="Phobius"/>
    </source>
</evidence>
<dbReference type="Proteomes" id="UP000265816">
    <property type="component" value="Unassembled WGS sequence"/>
</dbReference>
<name>A0A398B4Y4_9BACI</name>
<feature type="transmembrane region" description="Helical" evidence="1">
    <location>
        <begin position="17"/>
        <end position="36"/>
    </location>
</feature>
<keyword evidence="1" id="KW-0472">Membrane</keyword>
<proteinExistence type="predicted"/>
<gene>
    <name evidence="2" type="ORF">D1970_15970</name>
</gene>